<proteinExistence type="predicted"/>
<evidence type="ECO:0000256" key="1">
    <source>
        <dbReference type="SAM" id="Phobius"/>
    </source>
</evidence>
<dbReference type="AlphaFoldDB" id="A0A1X0QF32"/>
<feature type="transmembrane region" description="Helical" evidence="1">
    <location>
        <begin position="166"/>
        <end position="184"/>
    </location>
</feature>
<evidence type="ECO:0000313" key="4">
    <source>
        <dbReference type="Proteomes" id="UP000192501"/>
    </source>
</evidence>
<evidence type="ECO:0000256" key="2">
    <source>
        <dbReference type="SAM" id="SignalP"/>
    </source>
</evidence>
<dbReference type="Proteomes" id="UP000192501">
    <property type="component" value="Unassembled WGS sequence"/>
</dbReference>
<evidence type="ECO:0000313" key="3">
    <source>
        <dbReference type="EMBL" id="ORD98264.1"/>
    </source>
</evidence>
<keyword evidence="1" id="KW-0472">Membrane</keyword>
<name>A0A1X0QF32_9MICR</name>
<dbReference type="VEuPathDB" id="MicrosporidiaDB:A0H76_23"/>
<gene>
    <name evidence="3" type="ORF">A0H76_23</name>
</gene>
<keyword evidence="2" id="KW-0732">Signal</keyword>
<reference evidence="3 4" key="1">
    <citation type="journal article" date="2017" name="Environ. Microbiol.">
        <title>Decay of the glycolytic pathway and adaptation to intranuclear parasitism within Enterocytozoonidae microsporidia.</title>
        <authorList>
            <person name="Wiredu Boakye D."/>
            <person name="Jaroenlak P."/>
            <person name="Prachumwat A."/>
            <person name="Williams T.A."/>
            <person name="Bateman K.S."/>
            <person name="Itsathitphaisarn O."/>
            <person name="Sritunyalucksana K."/>
            <person name="Paszkiewicz K.H."/>
            <person name="Moore K.A."/>
            <person name="Stentiford G.D."/>
            <person name="Williams B.A."/>
        </authorList>
    </citation>
    <scope>NUCLEOTIDE SEQUENCE [LARGE SCALE GENOMIC DNA]</scope>
    <source>
        <strain evidence="4">canceri</strain>
    </source>
</reference>
<keyword evidence="1" id="KW-1133">Transmembrane helix</keyword>
<evidence type="ECO:0008006" key="5">
    <source>
        <dbReference type="Google" id="ProtNLM"/>
    </source>
</evidence>
<keyword evidence="1" id="KW-0812">Transmembrane</keyword>
<organism evidence="3 4">
    <name type="scientific">Hepatospora eriocheir</name>
    <dbReference type="NCBI Taxonomy" id="1081669"/>
    <lineage>
        <taxon>Eukaryota</taxon>
        <taxon>Fungi</taxon>
        <taxon>Fungi incertae sedis</taxon>
        <taxon>Microsporidia</taxon>
        <taxon>Hepatosporidae</taxon>
        <taxon>Hepatospora</taxon>
    </lineage>
</organism>
<protein>
    <recommendedName>
        <fullName evidence="5">GOLD domain-containing protein</fullName>
    </recommendedName>
</protein>
<sequence length="196" mass="22866">MNSFKFLFSFLRVITARYVMINPYSNFDLYEEVNQDKIFKLMYESTGKVKISIYDQTNSLINTLDKPRGQIYTKIRKNMSFNTDTGLPSMIKITFTNYDDKSIKLSFKMPEAEKELPTSLGYAKDTDLVVKLQGVLDKLIVDQLSYLDRVKAHYGMVKKFRGWSKILCAIEIIFIFVAITLLYLDFVSMFETRTKV</sequence>
<feature type="chain" id="PRO_5012032460" description="GOLD domain-containing protein" evidence="2">
    <location>
        <begin position="17"/>
        <end position="196"/>
    </location>
</feature>
<dbReference type="VEuPathDB" id="MicrosporidiaDB:HERIO_1448"/>
<accession>A0A1X0QF32</accession>
<dbReference type="EMBL" id="LTAI01000855">
    <property type="protein sequence ID" value="ORD98264.1"/>
    <property type="molecule type" value="Genomic_DNA"/>
</dbReference>
<comment type="caution">
    <text evidence="3">The sequence shown here is derived from an EMBL/GenBank/DDBJ whole genome shotgun (WGS) entry which is preliminary data.</text>
</comment>
<feature type="signal peptide" evidence="2">
    <location>
        <begin position="1"/>
        <end position="16"/>
    </location>
</feature>